<keyword evidence="3" id="KW-1185">Reference proteome</keyword>
<comment type="caution">
    <text evidence="2">The sequence shown here is derived from an EMBL/GenBank/DDBJ whole genome shotgun (WGS) entry which is preliminary data.</text>
</comment>
<evidence type="ECO:0000313" key="3">
    <source>
        <dbReference type="Proteomes" id="UP000234323"/>
    </source>
</evidence>
<sequence>MATKTATPKTRKPKTNNHVGILEQFLKKHNLLADSTPEQLSKHAPELDALLPPDWMARRCVKVALAKGTENRRLFSKERIEALLPDKRKKNLTIEGRAEFCATAGDAMDIFTHHLDLGPKNKDENEIVAGVSRQSKFRVKLAEGGVNPAIIEEFAKDKKLIQDSNKIQKEQTKKRLANSGKIRIPKHLSSARVLKRIQNMDVSKVPTKEDLVDVIVMLSMRPAEVRSLQINHYEPDPSNIPAWYKEGYSWYCTGYLKSKGEKKENPDPRPFLSMEKNPERARELLTWIQDAIKAKKLRDPVYTESGTRSAWPFNEFLKQEPYKSIPKKLRDYGSKHASRIHGGPKATPQHLKLLTRIALRQESDRLDAGDNYAIGDTESEDNGTESDHNSEPKSESAENDEISEIINMYSY</sequence>
<organism evidence="2 3">
    <name type="scientific">Rhizophagus irregularis</name>
    <dbReference type="NCBI Taxonomy" id="588596"/>
    <lineage>
        <taxon>Eukaryota</taxon>
        <taxon>Fungi</taxon>
        <taxon>Fungi incertae sedis</taxon>
        <taxon>Mucoromycota</taxon>
        <taxon>Glomeromycotina</taxon>
        <taxon>Glomeromycetes</taxon>
        <taxon>Glomerales</taxon>
        <taxon>Glomeraceae</taxon>
        <taxon>Rhizophagus</taxon>
    </lineage>
</organism>
<dbReference type="Proteomes" id="UP000234323">
    <property type="component" value="Unassembled WGS sequence"/>
</dbReference>
<name>A0A2I1GBP6_9GLOM</name>
<protein>
    <submittedName>
        <fullName evidence="2">Uncharacterized protein</fullName>
    </submittedName>
</protein>
<gene>
    <name evidence="2" type="ORF">RhiirA4_418743</name>
</gene>
<dbReference type="EMBL" id="LLXI01000297">
    <property type="protein sequence ID" value="PKY44054.1"/>
    <property type="molecule type" value="Genomic_DNA"/>
</dbReference>
<evidence type="ECO:0000256" key="1">
    <source>
        <dbReference type="SAM" id="MobiDB-lite"/>
    </source>
</evidence>
<dbReference type="VEuPathDB" id="FungiDB:RhiirFUN_016809"/>
<dbReference type="VEuPathDB" id="FungiDB:FUN_008642"/>
<dbReference type="AlphaFoldDB" id="A0A2I1GBP6"/>
<feature type="compositionally biased region" description="Basic and acidic residues" evidence="1">
    <location>
        <begin position="385"/>
        <end position="396"/>
    </location>
</feature>
<reference evidence="2 3" key="1">
    <citation type="submission" date="2015-10" db="EMBL/GenBank/DDBJ databases">
        <title>Genome analyses suggest a sexual origin of heterokaryosis in a supposedly ancient asexual fungus.</title>
        <authorList>
            <person name="Ropars J."/>
            <person name="Sedzielewska K."/>
            <person name="Noel J."/>
            <person name="Charron P."/>
            <person name="Farinelli L."/>
            <person name="Marton T."/>
            <person name="Kruger M."/>
            <person name="Pelin A."/>
            <person name="Brachmann A."/>
            <person name="Corradi N."/>
        </authorList>
    </citation>
    <scope>NUCLEOTIDE SEQUENCE [LARGE SCALE GENOMIC DNA]</scope>
    <source>
        <strain evidence="2 3">A4</strain>
    </source>
</reference>
<proteinExistence type="predicted"/>
<accession>A0A2I1GBP6</accession>
<dbReference type="VEuPathDB" id="FungiDB:RhiirA1_402849"/>
<evidence type="ECO:0000313" key="2">
    <source>
        <dbReference type="EMBL" id="PKY44054.1"/>
    </source>
</evidence>
<feature type="region of interest" description="Disordered" evidence="1">
    <location>
        <begin position="365"/>
        <end position="411"/>
    </location>
</feature>